<protein>
    <submittedName>
        <fullName evidence="1">Uncharacterized protein</fullName>
    </submittedName>
</protein>
<evidence type="ECO:0000313" key="2">
    <source>
        <dbReference type="Proteomes" id="UP000249304"/>
    </source>
</evidence>
<keyword evidence="2" id="KW-1185">Reference proteome</keyword>
<sequence length="156" mass="17460">MGKRTSAYHNTSVTVRYAGDHETHVESILDTLRIMLPGLIITITDLNAVWCIWKGWHEAADIAPQIFTDERATPYLISPVTRIQTAVTITGWQPGRQVWGKTRTHSASGCGELRVRVGGLTIICDDRPAFDRQLATWALAYDTGKRITWRGKLADI</sequence>
<gene>
    <name evidence="1" type="ORF">C1J01_08965</name>
</gene>
<name>A0A2W2E929_9ACTN</name>
<dbReference type="AlphaFoldDB" id="A0A2W2E929"/>
<dbReference type="RefSeq" id="WP_111178001.1">
    <property type="nucleotide sequence ID" value="NZ_POUD01000024.1"/>
</dbReference>
<dbReference type="OrthoDB" id="3541484at2"/>
<reference evidence="1 2" key="1">
    <citation type="submission" date="2018-01" db="EMBL/GenBank/DDBJ databases">
        <title>Draft genome sequence of Nonomuraea sp. KC333.</title>
        <authorList>
            <person name="Sahin N."/>
            <person name="Saygin H."/>
            <person name="Ay H."/>
        </authorList>
    </citation>
    <scope>NUCLEOTIDE SEQUENCE [LARGE SCALE GENOMIC DNA]</scope>
    <source>
        <strain evidence="1 2">KC333</strain>
    </source>
</reference>
<dbReference type="Proteomes" id="UP000249304">
    <property type="component" value="Unassembled WGS sequence"/>
</dbReference>
<proteinExistence type="predicted"/>
<accession>A0A2W2E929</accession>
<organism evidence="1 2">
    <name type="scientific">Nonomuraea aridisoli</name>
    <dbReference type="NCBI Taxonomy" id="2070368"/>
    <lineage>
        <taxon>Bacteria</taxon>
        <taxon>Bacillati</taxon>
        <taxon>Actinomycetota</taxon>
        <taxon>Actinomycetes</taxon>
        <taxon>Streptosporangiales</taxon>
        <taxon>Streptosporangiaceae</taxon>
        <taxon>Nonomuraea</taxon>
    </lineage>
</organism>
<evidence type="ECO:0000313" key="1">
    <source>
        <dbReference type="EMBL" id="PZG20622.1"/>
    </source>
</evidence>
<dbReference type="EMBL" id="POUD01000024">
    <property type="protein sequence ID" value="PZG20622.1"/>
    <property type="molecule type" value="Genomic_DNA"/>
</dbReference>
<comment type="caution">
    <text evidence="1">The sequence shown here is derived from an EMBL/GenBank/DDBJ whole genome shotgun (WGS) entry which is preliminary data.</text>
</comment>